<dbReference type="InterPro" id="IPR042188">
    <property type="entry name" value="MmgE/PrpD_sf_2"/>
</dbReference>
<dbReference type="InterPro" id="IPR005656">
    <property type="entry name" value="MmgE_PrpD"/>
</dbReference>
<dbReference type="EMBL" id="CAWUHC010000059">
    <property type="protein sequence ID" value="CAK7226341.1"/>
    <property type="molecule type" value="Genomic_DNA"/>
</dbReference>
<sequence length="476" mass="50389">MATQRLASWTKSLEFADLPDDVVRAAVRSFYNWVGCAIGGSTHPATTIAYQCLHPLFGAPTASLLGHHEPRKADPQHAALINGIASHVHDYDDTHLDTIIHPTGPVASALLAVAEWKKGVTGKDLIVALVAGIEAECKVGLAVWPEHYDVGWHITSSTGSIGAAVAVSKVLSLSTSETAHAIGLAATQVVGLREMFGSHTKSFHPGRAAQCGLLAAIMAQGGYTSSEQALEAKRGWANVVSAGKPDVQQRLATFTGTADGTPNENENEIGNGNEATTLGLPSAQAGRWEVLRNSFKPFPCGIVIHPIIDACAQLHVEMAQKGVKLADVTAITAKVHPLVLELTGKRTPKDGLEAKFSVFHSGACGLLFGKATPSEYEDSVVASAEVIAVRDRIQAEIDPTLTADQTVVTLTMADGQTLEKYVPHAVGSIEVPMDDAMLEKKFIDQCSKILSNAEAASQALWNLESMDDVGTIATFR</sequence>
<dbReference type="Gene3D" id="1.10.4100.10">
    <property type="entry name" value="2-methylcitrate dehydratase PrpD"/>
    <property type="match status" value="1"/>
</dbReference>
<keyword evidence="6" id="KW-1185">Reference proteome</keyword>
<organism evidence="5 6">
    <name type="scientific">Sporothrix bragantina</name>
    <dbReference type="NCBI Taxonomy" id="671064"/>
    <lineage>
        <taxon>Eukaryota</taxon>
        <taxon>Fungi</taxon>
        <taxon>Dikarya</taxon>
        <taxon>Ascomycota</taxon>
        <taxon>Pezizomycotina</taxon>
        <taxon>Sordariomycetes</taxon>
        <taxon>Sordariomycetidae</taxon>
        <taxon>Ophiostomatales</taxon>
        <taxon>Ophiostomataceae</taxon>
        <taxon>Sporothrix</taxon>
    </lineage>
</organism>
<feature type="domain" description="MmgE/PrpD C-terminal" evidence="4">
    <location>
        <begin position="298"/>
        <end position="458"/>
    </location>
</feature>
<comment type="similarity">
    <text evidence="1">Belongs to the PrpD family.</text>
</comment>
<dbReference type="InterPro" id="IPR045336">
    <property type="entry name" value="MmgE_PrpD_N"/>
</dbReference>
<dbReference type="PANTHER" id="PTHR16943">
    <property type="entry name" value="2-METHYLCITRATE DEHYDRATASE-RELATED"/>
    <property type="match status" value="1"/>
</dbReference>
<dbReference type="InterPro" id="IPR042183">
    <property type="entry name" value="MmgE/PrpD_sf_1"/>
</dbReference>
<dbReference type="Pfam" id="PF03972">
    <property type="entry name" value="MmgE_PrpD_N"/>
    <property type="match status" value="1"/>
</dbReference>
<dbReference type="InterPro" id="IPR036148">
    <property type="entry name" value="MmgE/PrpD_sf"/>
</dbReference>
<evidence type="ECO:0000259" key="3">
    <source>
        <dbReference type="Pfam" id="PF03972"/>
    </source>
</evidence>
<protein>
    <recommendedName>
        <fullName evidence="7">MmgE/PrpD family protein</fullName>
    </recommendedName>
</protein>
<gene>
    <name evidence="5" type="ORF">SBRCBS47491_006198</name>
</gene>
<reference evidence="5 6" key="1">
    <citation type="submission" date="2024-01" db="EMBL/GenBank/DDBJ databases">
        <authorList>
            <person name="Allen C."/>
            <person name="Tagirdzhanova G."/>
        </authorList>
    </citation>
    <scope>NUCLEOTIDE SEQUENCE [LARGE SCALE GENOMIC DNA]</scope>
</reference>
<evidence type="ECO:0000313" key="5">
    <source>
        <dbReference type="EMBL" id="CAK7226341.1"/>
    </source>
</evidence>
<evidence type="ECO:0000256" key="2">
    <source>
        <dbReference type="SAM" id="MobiDB-lite"/>
    </source>
</evidence>
<accession>A0ABP0C527</accession>
<evidence type="ECO:0000259" key="4">
    <source>
        <dbReference type="Pfam" id="PF19305"/>
    </source>
</evidence>
<feature type="domain" description="MmgE/PrpD N-terminal" evidence="3">
    <location>
        <begin position="4"/>
        <end position="245"/>
    </location>
</feature>
<comment type="caution">
    <text evidence="5">The sequence shown here is derived from an EMBL/GenBank/DDBJ whole genome shotgun (WGS) entry which is preliminary data.</text>
</comment>
<dbReference type="Pfam" id="PF19305">
    <property type="entry name" value="MmgE_PrpD_C"/>
    <property type="match status" value="1"/>
</dbReference>
<evidence type="ECO:0000313" key="6">
    <source>
        <dbReference type="Proteomes" id="UP001642406"/>
    </source>
</evidence>
<feature type="region of interest" description="Disordered" evidence="2">
    <location>
        <begin position="255"/>
        <end position="274"/>
    </location>
</feature>
<dbReference type="Gene3D" id="3.30.1330.120">
    <property type="entry name" value="2-methylcitrate dehydratase PrpD"/>
    <property type="match status" value="1"/>
</dbReference>
<dbReference type="InterPro" id="IPR045337">
    <property type="entry name" value="MmgE_PrpD_C"/>
</dbReference>
<evidence type="ECO:0008006" key="7">
    <source>
        <dbReference type="Google" id="ProtNLM"/>
    </source>
</evidence>
<proteinExistence type="inferred from homology"/>
<dbReference type="SUPFAM" id="SSF103378">
    <property type="entry name" value="2-methylcitrate dehydratase PrpD"/>
    <property type="match status" value="1"/>
</dbReference>
<dbReference type="PANTHER" id="PTHR16943:SF8">
    <property type="entry name" value="2-METHYLCITRATE DEHYDRATASE"/>
    <property type="match status" value="1"/>
</dbReference>
<dbReference type="Proteomes" id="UP001642406">
    <property type="component" value="Unassembled WGS sequence"/>
</dbReference>
<evidence type="ECO:0000256" key="1">
    <source>
        <dbReference type="ARBA" id="ARBA00006174"/>
    </source>
</evidence>
<name>A0ABP0C527_9PEZI</name>